<name>A0A117NHA7_PICGL</name>
<keyword evidence="1" id="KW-0496">Mitochondrion</keyword>
<geneLocation type="mitochondrion" evidence="1"/>
<gene>
    <name evidence="1" type="ORF">ABT39_MTgene5031</name>
</gene>
<comment type="caution">
    <text evidence="1">The sequence shown here is derived from an EMBL/GenBank/DDBJ whole genome shotgun (WGS) entry which is preliminary data.</text>
</comment>
<sequence length="46" mass="5114">MPALLILLGSLAVPYLPKRFLIHPIGIGQVVLKHLSKKGVRMRHTT</sequence>
<dbReference type="AlphaFoldDB" id="A0A117NHA7"/>
<evidence type="ECO:0000313" key="1">
    <source>
        <dbReference type="EMBL" id="KUM48035.1"/>
    </source>
</evidence>
<dbReference type="EMBL" id="LKAM01000006">
    <property type="protein sequence ID" value="KUM48035.1"/>
    <property type="molecule type" value="Genomic_DNA"/>
</dbReference>
<proteinExistence type="predicted"/>
<organism evidence="1">
    <name type="scientific">Picea glauca</name>
    <name type="common">White spruce</name>
    <name type="synonym">Pinus glauca</name>
    <dbReference type="NCBI Taxonomy" id="3330"/>
    <lineage>
        <taxon>Eukaryota</taxon>
        <taxon>Viridiplantae</taxon>
        <taxon>Streptophyta</taxon>
        <taxon>Embryophyta</taxon>
        <taxon>Tracheophyta</taxon>
        <taxon>Spermatophyta</taxon>
        <taxon>Pinopsida</taxon>
        <taxon>Pinidae</taxon>
        <taxon>Conifers I</taxon>
        <taxon>Pinales</taxon>
        <taxon>Pinaceae</taxon>
        <taxon>Picea</taxon>
    </lineage>
</organism>
<reference evidence="1" key="1">
    <citation type="journal article" date="2015" name="Genome Biol. Evol.">
        <title>Organellar Genomes of White Spruce (Picea glauca): Assembly and Annotation.</title>
        <authorList>
            <person name="Jackman S.D."/>
            <person name="Warren R.L."/>
            <person name="Gibb E.A."/>
            <person name="Vandervalk B.P."/>
            <person name="Mohamadi H."/>
            <person name="Chu J."/>
            <person name="Raymond A."/>
            <person name="Pleasance S."/>
            <person name="Coope R."/>
            <person name="Wildung M.R."/>
            <person name="Ritland C.E."/>
            <person name="Bousquet J."/>
            <person name="Jones S.J."/>
            <person name="Bohlmann J."/>
            <person name="Birol I."/>
        </authorList>
    </citation>
    <scope>NUCLEOTIDE SEQUENCE [LARGE SCALE GENOMIC DNA]</scope>
    <source>
        <tissue evidence="1">Flushing bud</tissue>
    </source>
</reference>
<accession>A0A117NHA7</accession>
<protein>
    <submittedName>
        <fullName evidence="1">Uncharacterized protein</fullName>
    </submittedName>
</protein>